<gene>
    <name evidence="2" type="ORF">CVT26_012807</name>
</gene>
<comment type="caution">
    <text evidence="2">The sequence shown here is derived from an EMBL/GenBank/DDBJ whole genome shotgun (WGS) entry which is preliminary data.</text>
</comment>
<dbReference type="InParanoid" id="A0A409Y458"/>
<keyword evidence="3" id="KW-1185">Reference proteome</keyword>
<dbReference type="EMBL" id="NHYE01001198">
    <property type="protein sequence ID" value="PPQ97780.1"/>
    <property type="molecule type" value="Genomic_DNA"/>
</dbReference>
<evidence type="ECO:0000313" key="3">
    <source>
        <dbReference type="Proteomes" id="UP000284706"/>
    </source>
</evidence>
<name>A0A409Y458_9AGAR</name>
<dbReference type="Proteomes" id="UP000284706">
    <property type="component" value="Unassembled WGS sequence"/>
</dbReference>
<evidence type="ECO:0000256" key="1">
    <source>
        <dbReference type="SAM" id="MobiDB-lite"/>
    </source>
</evidence>
<reference evidence="2 3" key="1">
    <citation type="journal article" date="2018" name="Evol. Lett.">
        <title>Horizontal gene cluster transfer increased hallucinogenic mushroom diversity.</title>
        <authorList>
            <person name="Reynolds H.T."/>
            <person name="Vijayakumar V."/>
            <person name="Gluck-Thaler E."/>
            <person name="Korotkin H.B."/>
            <person name="Matheny P.B."/>
            <person name="Slot J.C."/>
        </authorList>
    </citation>
    <scope>NUCLEOTIDE SEQUENCE [LARGE SCALE GENOMIC DNA]</scope>
    <source>
        <strain evidence="2 3">SRW20</strain>
    </source>
</reference>
<sequence length="99" mass="11083">MLPSHPESFITPDAKQQRTTTPNAVDQPQSSSRRQEATQAGRKHADTPRSLSQSLSLYMLRRPSFAESAARTHCLLLRGAKAHHQRRCEVLMGMTMPTV</sequence>
<feature type="region of interest" description="Disordered" evidence="1">
    <location>
        <begin position="1"/>
        <end position="55"/>
    </location>
</feature>
<organism evidence="2 3">
    <name type="scientific">Gymnopilus dilepis</name>
    <dbReference type="NCBI Taxonomy" id="231916"/>
    <lineage>
        <taxon>Eukaryota</taxon>
        <taxon>Fungi</taxon>
        <taxon>Dikarya</taxon>
        <taxon>Basidiomycota</taxon>
        <taxon>Agaricomycotina</taxon>
        <taxon>Agaricomycetes</taxon>
        <taxon>Agaricomycetidae</taxon>
        <taxon>Agaricales</taxon>
        <taxon>Agaricineae</taxon>
        <taxon>Hymenogastraceae</taxon>
        <taxon>Gymnopilus</taxon>
    </lineage>
</organism>
<accession>A0A409Y458</accession>
<protein>
    <submittedName>
        <fullName evidence="2">Uncharacterized protein</fullName>
    </submittedName>
</protein>
<evidence type="ECO:0000313" key="2">
    <source>
        <dbReference type="EMBL" id="PPQ97780.1"/>
    </source>
</evidence>
<proteinExistence type="predicted"/>
<dbReference type="AlphaFoldDB" id="A0A409Y458"/>
<feature type="compositionally biased region" description="Polar residues" evidence="1">
    <location>
        <begin position="17"/>
        <end position="32"/>
    </location>
</feature>